<evidence type="ECO:0000256" key="1">
    <source>
        <dbReference type="SAM" id="MobiDB-lite"/>
    </source>
</evidence>
<evidence type="ECO:0000313" key="2">
    <source>
        <dbReference type="EMBL" id="VDM91441.1"/>
    </source>
</evidence>
<gene>
    <name evidence="2" type="ORF">NOO_LOCUS8648</name>
</gene>
<sequence>MGVRKLTAVELFKNLSFSQFFLVHAMQRFNFAGYTMDTNNRECRSEPEKENSAEQGNNEKKGKNQKQYDQKKESDHKRNRSEALHDLRNDLDEEYKPFDNGYDSPLSSPIIREKIESVLHFTSLPLVEHGTLESQLYDSWRTIDNISMSSSLPTDFFSVEHIQRRERELYNYCEPGNHLLQNLIDLVESAVPSVIPRRMSPEGKNTIPKTDLLDSIDHQADLQESVTSRNDNFGNNFRSPPFSPLRFPSYLPVASRDPISNHPAQFDSFIPNLNSSLFGTSPITPTSSHLPPGNLQSDLQSIRPSTSTHPCRYCMAIHKFPQDHDKKECPKLACMKPCKICHASGPENHTLM</sequence>
<evidence type="ECO:0000313" key="3">
    <source>
        <dbReference type="Proteomes" id="UP000271087"/>
    </source>
</evidence>
<accession>A0A182EKL0</accession>
<protein>
    <submittedName>
        <fullName evidence="4">Nanos-type domain-containing protein</fullName>
    </submittedName>
</protein>
<name>A0A182EKL0_ONCOC</name>
<reference evidence="4" key="1">
    <citation type="submission" date="2016-06" db="UniProtKB">
        <authorList>
            <consortium name="WormBaseParasite"/>
        </authorList>
    </citation>
    <scope>IDENTIFICATION</scope>
</reference>
<reference evidence="2 3" key="2">
    <citation type="submission" date="2018-08" db="EMBL/GenBank/DDBJ databases">
        <authorList>
            <person name="Laetsch R D."/>
            <person name="Stevens L."/>
            <person name="Kumar S."/>
            <person name="Blaxter L. M."/>
        </authorList>
    </citation>
    <scope>NUCLEOTIDE SEQUENCE [LARGE SCALE GENOMIC DNA]</scope>
</reference>
<dbReference type="WBParaSite" id="nOo.2.0.1.t08648-RA">
    <property type="protein sequence ID" value="nOo.2.0.1.t08648-RA"/>
    <property type="gene ID" value="nOo.2.0.1.g08648"/>
</dbReference>
<dbReference type="AlphaFoldDB" id="A0A182EKL0"/>
<dbReference type="Proteomes" id="UP000271087">
    <property type="component" value="Unassembled WGS sequence"/>
</dbReference>
<organism evidence="4">
    <name type="scientific">Onchocerca ochengi</name>
    <name type="common">Filarial nematode worm</name>
    <dbReference type="NCBI Taxonomy" id="42157"/>
    <lineage>
        <taxon>Eukaryota</taxon>
        <taxon>Metazoa</taxon>
        <taxon>Ecdysozoa</taxon>
        <taxon>Nematoda</taxon>
        <taxon>Chromadorea</taxon>
        <taxon>Rhabditida</taxon>
        <taxon>Spirurina</taxon>
        <taxon>Spiruromorpha</taxon>
        <taxon>Filarioidea</taxon>
        <taxon>Onchocercidae</taxon>
        <taxon>Onchocerca</taxon>
    </lineage>
</organism>
<dbReference type="EMBL" id="UYRW01003728">
    <property type="protein sequence ID" value="VDM91441.1"/>
    <property type="molecule type" value="Genomic_DNA"/>
</dbReference>
<proteinExistence type="predicted"/>
<dbReference type="OrthoDB" id="5869141at2759"/>
<evidence type="ECO:0000313" key="4">
    <source>
        <dbReference type="WBParaSite" id="nOo.2.0.1.t08648-RA"/>
    </source>
</evidence>
<keyword evidence="3" id="KW-1185">Reference proteome</keyword>
<feature type="region of interest" description="Disordered" evidence="1">
    <location>
        <begin position="40"/>
        <end position="82"/>
    </location>
</feature>